<sequence length="324" mass="36829">MKLNNLNNAQIINILWLIFVTSLTLGIVIPTDSIFNHFLSAHAISIMLLFLGVGFMGLVFRNNLVIFSNFLACIVLCSFIKESLTQEFTYSTPTDDIQIRVAHLVLDNEDEIANFDQSFKGLEANFLSIQTPIEPSLEETLTKRLSAQMPYWKKIICNNDLAMFVFSKYKLQNIDTLYYSGNNTVSLVGTMFIDSVHEEISFLNTRVPIDKGMRRQTEQHLAKLSNYINTNFQDKPLLTFSGTQLTSWTPELQEFKNVHRLNDSEIDLQLATRDEHIFYSKDLVCTAFDKFFDGNGVIATYQFRAPSKATAQHTYANGLEGAAL</sequence>
<name>A0A915YJ52_9BACT</name>
<feature type="transmembrane region" description="Helical" evidence="1">
    <location>
        <begin position="12"/>
        <end position="31"/>
    </location>
</feature>
<dbReference type="RefSeq" id="WP_264789299.1">
    <property type="nucleotide sequence ID" value="NZ_AP026867.1"/>
</dbReference>
<dbReference type="KEGG" id="aup:AsAng_0048280"/>
<dbReference type="EMBL" id="AP026867">
    <property type="protein sequence ID" value="BDS14063.1"/>
    <property type="molecule type" value="Genomic_DNA"/>
</dbReference>
<evidence type="ECO:0000313" key="3">
    <source>
        <dbReference type="Proteomes" id="UP001060919"/>
    </source>
</evidence>
<accession>A0A915YJ52</accession>
<dbReference type="Proteomes" id="UP001060919">
    <property type="component" value="Chromosome"/>
</dbReference>
<feature type="transmembrane region" description="Helical" evidence="1">
    <location>
        <begin position="37"/>
        <end position="57"/>
    </location>
</feature>
<keyword evidence="1" id="KW-0812">Transmembrane</keyword>
<keyword evidence="1" id="KW-1133">Transmembrane helix</keyword>
<gene>
    <name evidence="2" type="ORF">AsAng_0048280</name>
</gene>
<evidence type="ECO:0000256" key="1">
    <source>
        <dbReference type="SAM" id="Phobius"/>
    </source>
</evidence>
<reference evidence="2" key="1">
    <citation type="submission" date="2022-09" db="EMBL/GenBank/DDBJ databases">
        <title>Aureispira anguillicida sp. nov., isolated from Leptocephalus of Japanese eel Anguilla japonica.</title>
        <authorList>
            <person name="Yuasa K."/>
            <person name="Mekata T."/>
            <person name="Ikunari K."/>
        </authorList>
    </citation>
    <scope>NUCLEOTIDE SEQUENCE</scope>
    <source>
        <strain evidence="2">EL160426</strain>
    </source>
</reference>
<keyword evidence="1" id="KW-0472">Membrane</keyword>
<evidence type="ECO:0000313" key="2">
    <source>
        <dbReference type="EMBL" id="BDS14063.1"/>
    </source>
</evidence>
<dbReference type="AlphaFoldDB" id="A0A915YJ52"/>
<protein>
    <submittedName>
        <fullName evidence="2">Uncharacterized protein</fullName>
    </submittedName>
</protein>
<proteinExistence type="predicted"/>
<organism evidence="2 3">
    <name type="scientific">Aureispira anguillae</name>
    <dbReference type="NCBI Taxonomy" id="2864201"/>
    <lineage>
        <taxon>Bacteria</taxon>
        <taxon>Pseudomonadati</taxon>
        <taxon>Bacteroidota</taxon>
        <taxon>Saprospiria</taxon>
        <taxon>Saprospirales</taxon>
        <taxon>Saprospiraceae</taxon>
        <taxon>Aureispira</taxon>
    </lineage>
</organism>
<keyword evidence="3" id="KW-1185">Reference proteome</keyword>